<evidence type="ECO:0000313" key="1">
    <source>
        <dbReference type="EMBL" id="TDS80752.1"/>
    </source>
</evidence>
<proteinExistence type="predicted"/>
<comment type="caution">
    <text evidence="1">The sequence shown here is derived from an EMBL/GenBank/DDBJ whole genome shotgun (WGS) entry which is preliminary data.</text>
</comment>
<reference evidence="1 2" key="1">
    <citation type="submission" date="2019-03" db="EMBL/GenBank/DDBJ databases">
        <title>Genomic Encyclopedia of Archaeal and Bacterial Type Strains, Phase II (KMG-II): from individual species to whole genera.</title>
        <authorList>
            <person name="Goeker M."/>
        </authorList>
    </citation>
    <scope>NUCLEOTIDE SEQUENCE [LARGE SCALE GENOMIC DNA]</scope>
    <source>
        <strain evidence="1 2">DSM 24782</strain>
    </source>
</reference>
<keyword evidence="2" id="KW-1185">Reference proteome</keyword>
<dbReference type="Proteomes" id="UP000295344">
    <property type="component" value="Unassembled WGS sequence"/>
</dbReference>
<sequence>MRGVAQDLRIREHRRVEHPIMFDADDPWLARVREVALAYLGGKGWLDASWRHSAPKRLLG</sequence>
<protein>
    <submittedName>
        <fullName evidence="1">Uncharacterized protein</fullName>
    </submittedName>
</protein>
<organism evidence="1 2">
    <name type="scientific">Amnibacterium kyonggiense</name>
    <dbReference type="NCBI Taxonomy" id="595671"/>
    <lineage>
        <taxon>Bacteria</taxon>
        <taxon>Bacillati</taxon>
        <taxon>Actinomycetota</taxon>
        <taxon>Actinomycetes</taxon>
        <taxon>Micrococcales</taxon>
        <taxon>Microbacteriaceae</taxon>
        <taxon>Amnibacterium</taxon>
    </lineage>
</organism>
<dbReference type="AlphaFoldDB" id="A0A4R7FSB7"/>
<name>A0A4R7FSB7_9MICO</name>
<accession>A0A4R7FSB7</accession>
<dbReference type="EMBL" id="SOAM01000001">
    <property type="protein sequence ID" value="TDS80752.1"/>
    <property type="molecule type" value="Genomic_DNA"/>
</dbReference>
<evidence type="ECO:0000313" key="2">
    <source>
        <dbReference type="Proteomes" id="UP000295344"/>
    </source>
</evidence>
<gene>
    <name evidence="1" type="ORF">CLV52_1321</name>
</gene>